<organism evidence="1 2">
    <name type="scientific">Talaromyces proteolyticus</name>
    <dbReference type="NCBI Taxonomy" id="1131652"/>
    <lineage>
        <taxon>Eukaryota</taxon>
        <taxon>Fungi</taxon>
        <taxon>Dikarya</taxon>
        <taxon>Ascomycota</taxon>
        <taxon>Pezizomycotina</taxon>
        <taxon>Eurotiomycetes</taxon>
        <taxon>Eurotiomycetidae</taxon>
        <taxon>Eurotiales</taxon>
        <taxon>Trichocomaceae</taxon>
        <taxon>Talaromyces</taxon>
        <taxon>Talaromyces sect. Bacilispori</taxon>
    </lineage>
</organism>
<comment type="caution">
    <text evidence="1">The sequence shown here is derived from an EMBL/GenBank/DDBJ whole genome shotgun (WGS) entry which is preliminary data.</text>
</comment>
<name>A0AAD4PUY7_9EURO</name>
<evidence type="ECO:0000313" key="2">
    <source>
        <dbReference type="Proteomes" id="UP001201262"/>
    </source>
</evidence>
<accession>A0AAD4PUY7</accession>
<dbReference type="Proteomes" id="UP001201262">
    <property type="component" value="Unassembled WGS sequence"/>
</dbReference>
<sequence length="222" mass="26098">MQRPTPPDRKKKAFGAHSFLKLIEKRISLLEAFLERDRARTIAEMVTKTENRRLFLSLKSSSNMEASLVYTLESHEVTSQYLAEFVDIDWTRPDRWRILKNRGFNSQGKLPEFAKKYGFDLPILRSVITVTMKEKIIENELQIPALTGAFLPIRERLKEINFEQLDILCHLLRCSPRLPHFKRYSLKMVIMRENYKILIGVKWPRLQNQETAMGETVSDRCV</sequence>
<gene>
    <name evidence="1" type="ORF">BGW36DRAFT_383112</name>
</gene>
<protein>
    <submittedName>
        <fullName evidence="1">Uncharacterized protein</fullName>
    </submittedName>
</protein>
<evidence type="ECO:0000313" key="1">
    <source>
        <dbReference type="EMBL" id="KAH8695681.1"/>
    </source>
</evidence>
<dbReference type="RefSeq" id="XP_046070823.1">
    <property type="nucleotide sequence ID" value="XM_046216627.1"/>
</dbReference>
<dbReference type="EMBL" id="JAJTJA010000008">
    <property type="protein sequence ID" value="KAH8695681.1"/>
    <property type="molecule type" value="Genomic_DNA"/>
</dbReference>
<dbReference type="GeneID" id="70246914"/>
<dbReference type="AlphaFoldDB" id="A0AAD4PUY7"/>
<keyword evidence="2" id="KW-1185">Reference proteome</keyword>
<proteinExistence type="predicted"/>
<reference evidence="1" key="1">
    <citation type="submission" date="2021-12" db="EMBL/GenBank/DDBJ databases">
        <title>Convergent genome expansion in fungi linked to evolution of root-endophyte symbiosis.</title>
        <authorList>
            <consortium name="DOE Joint Genome Institute"/>
            <person name="Ke Y.-H."/>
            <person name="Bonito G."/>
            <person name="Liao H.-L."/>
            <person name="Looney B."/>
            <person name="Rojas-Flechas A."/>
            <person name="Nash J."/>
            <person name="Hameed K."/>
            <person name="Schadt C."/>
            <person name="Martin F."/>
            <person name="Crous P.W."/>
            <person name="Miettinen O."/>
            <person name="Magnuson J.K."/>
            <person name="Labbe J."/>
            <person name="Jacobson D."/>
            <person name="Doktycz M.J."/>
            <person name="Veneault-Fourrey C."/>
            <person name="Kuo A."/>
            <person name="Mondo S."/>
            <person name="Calhoun S."/>
            <person name="Riley R."/>
            <person name="Ohm R."/>
            <person name="LaButti K."/>
            <person name="Andreopoulos B."/>
            <person name="Pangilinan J."/>
            <person name="Nolan M."/>
            <person name="Tritt A."/>
            <person name="Clum A."/>
            <person name="Lipzen A."/>
            <person name="Daum C."/>
            <person name="Barry K."/>
            <person name="Grigoriev I.V."/>
            <person name="Vilgalys R."/>
        </authorList>
    </citation>
    <scope>NUCLEOTIDE SEQUENCE</scope>
    <source>
        <strain evidence="1">PMI_201</strain>
    </source>
</reference>